<dbReference type="EMBL" id="JWZT01005177">
    <property type="protein sequence ID" value="KII61930.1"/>
    <property type="molecule type" value="Genomic_DNA"/>
</dbReference>
<organism evidence="1 2">
    <name type="scientific">Thelohanellus kitauei</name>
    <name type="common">Myxosporean</name>
    <dbReference type="NCBI Taxonomy" id="669202"/>
    <lineage>
        <taxon>Eukaryota</taxon>
        <taxon>Metazoa</taxon>
        <taxon>Cnidaria</taxon>
        <taxon>Myxozoa</taxon>
        <taxon>Myxosporea</taxon>
        <taxon>Bivalvulida</taxon>
        <taxon>Platysporina</taxon>
        <taxon>Myxobolidae</taxon>
        <taxon>Thelohanellus</taxon>
    </lineage>
</organism>
<evidence type="ECO:0000313" key="2">
    <source>
        <dbReference type="Proteomes" id="UP000031668"/>
    </source>
</evidence>
<accession>A0A0C2M4F3</accession>
<comment type="caution">
    <text evidence="1">The sequence shown here is derived from an EMBL/GenBank/DDBJ whole genome shotgun (WGS) entry which is preliminary data.</text>
</comment>
<dbReference type="AlphaFoldDB" id="A0A0C2M4F3"/>
<evidence type="ECO:0000313" key="1">
    <source>
        <dbReference type="EMBL" id="KII61930.1"/>
    </source>
</evidence>
<name>A0A0C2M4F3_THEKT</name>
<dbReference type="Proteomes" id="UP000031668">
    <property type="component" value="Unassembled WGS sequence"/>
</dbReference>
<protein>
    <submittedName>
        <fullName evidence="1">Uncharacterized protein</fullName>
    </submittedName>
</protein>
<keyword evidence="2" id="KW-1185">Reference proteome</keyword>
<reference evidence="1 2" key="1">
    <citation type="journal article" date="2014" name="Genome Biol. Evol.">
        <title>The genome of the myxosporean Thelohanellus kitauei shows adaptations to nutrient acquisition within its fish host.</title>
        <authorList>
            <person name="Yang Y."/>
            <person name="Xiong J."/>
            <person name="Zhou Z."/>
            <person name="Huo F."/>
            <person name="Miao W."/>
            <person name="Ran C."/>
            <person name="Liu Y."/>
            <person name="Zhang J."/>
            <person name="Feng J."/>
            <person name="Wang M."/>
            <person name="Wang M."/>
            <person name="Wang L."/>
            <person name="Yao B."/>
        </authorList>
    </citation>
    <scope>NUCLEOTIDE SEQUENCE [LARGE SCALE GENOMIC DNA]</scope>
    <source>
        <strain evidence="1">Wuqing</strain>
    </source>
</reference>
<sequence length="141" mass="16085">MELGLDIEISECKISISTQQNEQEVSYLIGHRFKFNTLTKYEIEKYKIYLNLDEQGDKSLIFDLIGITIQFQCFNRTCEIKDSDSEMIETYLDSAFTVFLCESDGQNHTTVDDTCAAIITDVMIFVIDSKISGKPILVSVQ</sequence>
<gene>
    <name evidence="1" type="ORF">RF11_07538</name>
</gene>
<proteinExistence type="predicted"/>